<reference evidence="5" key="1">
    <citation type="submission" date="2021-01" db="EMBL/GenBank/DDBJ databases">
        <authorList>
            <person name="Corre E."/>
            <person name="Pelletier E."/>
            <person name="Niang G."/>
            <person name="Scheremetjew M."/>
            <person name="Finn R."/>
            <person name="Kale V."/>
            <person name="Holt S."/>
            <person name="Cochrane G."/>
            <person name="Meng A."/>
            <person name="Brown T."/>
            <person name="Cohen L."/>
        </authorList>
    </citation>
    <scope>NUCLEOTIDE SEQUENCE</scope>
    <source>
        <strain evidence="5">DIVA3 518/3/11/1/6</strain>
    </source>
</reference>
<organism evidence="5">
    <name type="scientific">Vannella robusta</name>
    <dbReference type="NCBI Taxonomy" id="1487602"/>
    <lineage>
        <taxon>Eukaryota</taxon>
        <taxon>Amoebozoa</taxon>
        <taxon>Discosea</taxon>
        <taxon>Flabellinia</taxon>
        <taxon>Vannellidae</taxon>
        <taxon>Vannella</taxon>
    </lineage>
</organism>
<dbReference type="Pfam" id="PF01266">
    <property type="entry name" value="DAO"/>
    <property type="match status" value="1"/>
</dbReference>
<feature type="domain" description="FAD dependent oxidoreductase" evidence="4">
    <location>
        <begin position="36"/>
        <end position="402"/>
    </location>
</feature>
<protein>
    <recommendedName>
        <fullName evidence="2">FAD-dependent oxidoreductase domain-containing protein 1</fullName>
    </recommendedName>
</protein>
<dbReference type="GO" id="GO:0005739">
    <property type="term" value="C:mitochondrion"/>
    <property type="evidence" value="ECO:0007669"/>
    <property type="project" value="GOC"/>
</dbReference>
<name>A0A7S4MHQ2_9EUKA</name>
<evidence type="ECO:0000256" key="2">
    <source>
        <dbReference type="ARBA" id="ARBA00039785"/>
    </source>
</evidence>
<evidence type="ECO:0000256" key="3">
    <source>
        <dbReference type="ARBA" id="ARBA00046185"/>
    </source>
</evidence>
<dbReference type="SUPFAM" id="SSF51905">
    <property type="entry name" value="FAD/NAD(P)-binding domain"/>
    <property type="match status" value="1"/>
</dbReference>
<dbReference type="Gene3D" id="3.30.9.10">
    <property type="entry name" value="D-Amino Acid Oxidase, subunit A, domain 2"/>
    <property type="match status" value="1"/>
</dbReference>
<evidence type="ECO:0000256" key="1">
    <source>
        <dbReference type="ARBA" id="ARBA00023002"/>
    </source>
</evidence>
<sequence>MLSRARCVSRFVARPFFSALSTCSIESTGTIGDKADVVIIGGGVVGSSAAYFLSKEDPNLKVTLLERDLTYKYCATTRSAASIRHQFSTKENVQISQFGTEFLRNIDNHLRIPGCDERIDPQFKENGYLFLASATGESILRNNINLQKECGADISLLDTNNIKDRFPWMSTEGLMYGGFGESGEGWFDPAILMNSFRNKAKCQGVTVVQGEAVDIKLDSSGTRVNSVLYKDSAGATNEIHCGNCINASGANSARKFASMIGADIPVYAKKRCIFVFDCEQHEVANCPLVVDPSGMYFRSEGKYFISGICYPESNDPTVEREDVEPDYDLFEEIIWPLLATRVPAFEAIKVVNAWAGHYDHNLFDYNAIVGPDTNVSNFFYANGFSGHGLQQAPAVGRALSELIIHNQFVSIDLSKFSVGRIAANQPIEELNVV</sequence>
<accession>A0A7S4MHQ2</accession>
<keyword evidence="1" id="KW-0560">Oxidoreductase</keyword>
<gene>
    <name evidence="5" type="ORF">VSP0166_LOCUS9843</name>
</gene>
<dbReference type="PANTHER" id="PTHR13847">
    <property type="entry name" value="SARCOSINE DEHYDROGENASE-RELATED"/>
    <property type="match status" value="1"/>
</dbReference>
<dbReference type="GO" id="GO:0016491">
    <property type="term" value="F:oxidoreductase activity"/>
    <property type="evidence" value="ECO:0007669"/>
    <property type="project" value="UniProtKB-KW"/>
</dbReference>
<comment type="function">
    <text evidence="3">Required for the assembly of the mitochondrial membrane respiratory chain NADH dehydrogenase (Complex I). Involved in mid-late stages of complex I assembly.</text>
</comment>
<evidence type="ECO:0000259" key="4">
    <source>
        <dbReference type="Pfam" id="PF01266"/>
    </source>
</evidence>
<dbReference type="Gene3D" id="3.50.50.60">
    <property type="entry name" value="FAD/NAD(P)-binding domain"/>
    <property type="match status" value="1"/>
</dbReference>
<proteinExistence type="predicted"/>
<dbReference type="InterPro" id="IPR036188">
    <property type="entry name" value="FAD/NAD-bd_sf"/>
</dbReference>
<dbReference type="PANTHER" id="PTHR13847:SF287">
    <property type="entry name" value="FAD-DEPENDENT OXIDOREDUCTASE DOMAIN-CONTAINING PROTEIN 1"/>
    <property type="match status" value="1"/>
</dbReference>
<evidence type="ECO:0000313" key="5">
    <source>
        <dbReference type="EMBL" id="CAE2222818.1"/>
    </source>
</evidence>
<dbReference type="AlphaFoldDB" id="A0A7S4MHQ2"/>
<dbReference type="InterPro" id="IPR006076">
    <property type="entry name" value="FAD-dep_OxRdtase"/>
</dbReference>
<dbReference type="GO" id="GO:0032981">
    <property type="term" value="P:mitochondrial respiratory chain complex I assembly"/>
    <property type="evidence" value="ECO:0007669"/>
    <property type="project" value="TreeGrafter"/>
</dbReference>
<dbReference type="EMBL" id="HBKP01013828">
    <property type="protein sequence ID" value="CAE2222818.1"/>
    <property type="molecule type" value="Transcribed_RNA"/>
</dbReference>